<gene>
    <name evidence="2" type="ORF">LWI28_006875</name>
</gene>
<evidence type="ECO:0000256" key="1">
    <source>
        <dbReference type="SAM" id="MobiDB-lite"/>
    </source>
</evidence>
<dbReference type="PANTHER" id="PTHR37710">
    <property type="entry name" value="TRANSMEMBRANE PROTEIN"/>
    <property type="match status" value="1"/>
</dbReference>
<reference evidence="2" key="1">
    <citation type="journal article" date="2022" name="Plant J.">
        <title>Strategies of tolerance reflected in two North American maple genomes.</title>
        <authorList>
            <person name="McEvoy S.L."/>
            <person name="Sezen U.U."/>
            <person name="Trouern-Trend A."/>
            <person name="McMahon S.M."/>
            <person name="Schaberg P.G."/>
            <person name="Yang J."/>
            <person name="Wegrzyn J.L."/>
            <person name="Swenson N.G."/>
        </authorList>
    </citation>
    <scope>NUCLEOTIDE SEQUENCE</scope>
    <source>
        <strain evidence="2">91603</strain>
    </source>
</reference>
<evidence type="ECO:0000313" key="3">
    <source>
        <dbReference type="Proteomes" id="UP001064489"/>
    </source>
</evidence>
<dbReference type="EMBL" id="JAJSOW010000104">
    <property type="protein sequence ID" value="KAI9169095.1"/>
    <property type="molecule type" value="Genomic_DNA"/>
</dbReference>
<dbReference type="Proteomes" id="UP001064489">
    <property type="component" value="Chromosome 7"/>
</dbReference>
<accession>A0AAD5NLB9</accession>
<reference evidence="2" key="2">
    <citation type="submission" date="2023-02" db="EMBL/GenBank/DDBJ databases">
        <authorList>
            <person name="Swenson N.G."/>
            <person name="Wegrzyn J.L."/>
            <person name="Mcevoy S.L."/>
        </authorList>
    </citation>
    <scope>NUCLEOTIDE SEQUENCE</scope>
    <source>
        <strain evidence="2">91603</strain>
        <tissue evidence="2">Leaf</tissue>
    </source>
</reference>
<organism evidence="2 3">
    <name type="scientific">Acer negundo</name>
    <name type="common">Box elder</name>
    <dbReference type="NCBI Taxonomy" id="4023"/>
    <lineage>
        <taxon>Eukaryota</taxon>
        <taxon>Viridiplantae</taxon>
        <taxon>Streptophyta</taxon>
        <taxon>Embryophyta</taxon>
        <taxon>Tracheophyta</taxon>
        <taxon>Spermatophyta</taxon>
        <taxon>Magnoliopsida</taxon>
        <taxon>eudicotyledons</taxon>
        <taxon>Gunneridae</taxon>
        <taxon>Pentapetalae</taxon>
        <taxon>rosids</taxon>
        <taxon>malvids</taxon>
        <taxon>Sapindales</taxon>
        <taxon>Sapindaceae</taxon>
        <taxon>Hippocastanoideae</taxon>
        <taxon>Acereae</taxon>
        <taxon>Acer</taxon>
    </lineage>
</organism>
<dbReference type="AlphaFoldDB" id="A0AAD5NLB9"/>
<dbReference type="PANTHER" id="PTHR37710:SF1">
    <property type="entry name" value="TRANSMEMBRANE PROTEIN"/>
    <property type="match status" value="1"/>
</dbReference>
<evidence type="ECO:0000313" key="2">
    <source>
        <dbReference type="EMBL" id="KAI9169095.1"/>
    </source>
</evidence>
<name>A0AAD5NLB9_ACENE</name>
<feature type="compositionally biased region" description="Low complexity" evidence="1">
    <location>
        <begin position="141"/>
        <end position="163"/>
    </location>
</feature>
<comment type="caution">
    <text evidence="2">The sequence shown here is derived from an EMBL/GenBank/DDBJ whole genome shotgun (WGS) entry which is preliminary data.</text>
</comment>
<protein>
    <submittedName>
        <fullName evidence="2">Uncharacterized protein</fullName>
    </submittedName>
</protein>
<feature type="region of interest" description="Disordered" evidence="1">
    <location>
        <begin position="131"/>
        <end position="205"/>
    </location>
</feature>
<sequence length="246" mass="28208">MKNEDADIALDGLIKVLQRKKIEVVEDEARVGDNKRKTMSETEAEDVDDQHIFINNCKTKKMIIESVFPQSSYVYNKIDELVQLTETLPGKFDDAMNKFMMINDQVPLLDRGLVQVLSWLNLFSNRLTHRRRSEEKETMIDSNSNECNTDSTSSSSNQCTESSIRVGLESKGKFPPSHESPPTYKEELEKGKGTRNADCCPKSIASEDEKGTTSLLEKTRIMMTMRMFSWWKKKPKKELIIKTLNV</sequence>
<keyword evidence="3" id="KW-1185">Reference proteome</keyword>
<proteinExistence type="predicted"/>